<sequence length="895" mass="97866">MWNYVYLDISKDTDGKDRSNYKDQCGCIISLTRTYDPKLRTDHNRLTGYKVYTHTLPSSLVWRYYLGVINYKSIKQEGLGGYNNYSNSKYVSVFYWRNDDKNLLPLLIGINIGGKQKYFTKQNINNEWWKKYNKSPYSPDFHFKDVLDKTFNKIVILNLNADASSSYCGHPSKEDFKKSYGSDLKHANCEYITISVTWKNNTPCQGYVAFTHYPDSSSMRILSTWHSNKFLPFENNLLKSQYELATVYYAESDDNKKHPLLVELKKTSDLREFYEPYGNTWKQEFKNSTHYDSQLKTRILKTLDKYSCKLHDAIPVNISKKSGSYYCEGNCSNNHRINLGKDKNSNSGLENYEAYTHTLLNGISSTISRFRNENENIILHGLLLPIHAVTQITVYFPTCTTKSIPILINISNRSTEKNWYRRESKERPNEWIAVESVLDNIRPNDEDKEIIITVLNEIVKDLGIEGCKKNLTKAKPNILPPGYVLKDSAFMKTCGMDIRSNCDGDGYDDDSFPQIIKPKKEESVDSLEVKVTGEPAGAKTFGHGSITGQSNTEIISGGGSVSTETIVSMVDWKHMGAGTMHKVEDTVPKRQTVLTMTGSKDTISFTTPALLGTQGGGDTIIVGDTTIYTDQEGTYKARLPDGSEALVIVTAPGKFYAVAAPPTAELEGSLQEQSVVSSDLDTAGPQKRGEDGDSGQGVKGKAKQEESKPGNSGATTGGVPDGQAHTEHSLDNKANVTADTSLGTEAGTTGVSGSSDGGSPPQPHAEEPPKVPQQDVQSNTNAKNTQDEGGNPGGAGLTGDRGISGLPGLGGVLTGTEGEAEKANSETLVGELTGTTASGQSNAQPFISGPITAGGLAVLTGVGTYGGPLAGAGGLTGLGWWAYKSFKKDPWVRQI</sequence>
<feature type="compositionally biased region" description="Low complexity" evidence="1">
    <location>
        <begin position="747"/>
        <end position="759"/>
    </location>
</feature>
<accession>L0AV01</accession>
<dbReference type="EMBL" id="CP001669">
    <property type="protein sequence ID" value="AFZ79365.1"/>
    <property type="molecule type" value="Genomic_DNA"/>
</dbReference>
<dbReference type="AlphaFoldDB" id="L0AV01"/>
<evidence type="ECO:0000313" key="3">
    <source>
        <dbReference type="Proteomes" id="UP000031512"/>
    </source>
</evidence>
<reference evidence="2 3" key="1">
    <citation type="journal article" date="2012" name="BMC Genomics">
        <title>Comparative genomic analysis and phylogenetic position of Theileria equi.</title>
        <authorList>
            <person name="Kappmeyer L.S."/>
            <person name="Thiagarajan M."/>
            <person name="Herndon D.R."/>
            <person name="Ramsay J.D."/>
            <person name="Caler E."/>
            <person name="Djikeng A."/>
            <person name="Gillespie J.J."/>
            <person name="Lau A.O."/>
            <person name="Roalson E.H."/>
            <person name="Silva J.C."/>
            <person name="Silva M.G."/>
            <person name="Suarez C.E."/>
            <person name="Ueti M.W."/>
            <person name="Nene V.M."/>
            <person name="Mealey R.H."/>
            <person name="Knowles D.P."/>
            <person name="Brayton K.A."/>
        </authorList>
    </citation>
    <scope>NUCLEOTIDE SEQUENCE [LARGE SCALE GENOMIC DNA]</scope>
    <source>
        <strain evidence="2 3">WA</strain>
    </source>
</reference>
<feature type="region of interest" description="Disordered" evidence="1">
    <location>
        <begin position="668"/>
        <end position="825"/>
    </location>
</feature>
<organism evidence="2 3">
    <name type="scientific">Theileria equi strain WA</name>
    <dbReference type="NCBI Taxonomy" id="1537102"/>
    <lineage>
        <taxon>Eukaryota</taxon>
        <taxon>Sar</taxon>
        <taxon>Alveolata</taxon>
        <taxon>Apicomplexa</taxon>
        <taxon>Aconoidasida</taxon>
        <taxon>Piroplasmida</taxon>
        <taxon>Theileriidae</taxon>
        <taxon>Theileria</taxon>
    </lineage>
</organism>
<dbReference type="Proteomes" id="UP000031512">
    <property type="component" value="Chromosome 1"/>
</dbReference>
<feature type="compositionally biased region" description="Polar residues" evidence="1">
    <location>
        <begin position="670"/>
        <end position="680"/>
    </location>
</feature>
<dbReference type="RefSeq" id="XP_004829031.1">
    <property type="nucleotide sequence ID" value="XM_004828974.1"/>
</dbReference>
<gene>
    <name evidence="2" type="ORF">BEWA_022130</name>
</gene>
<feature type="compositionally biased region" description="Polar residues" evidence="1">
    <location>
        <begin position="732"/>
        <end position="743"/>
    </location>
</feature>
<keyword evidence="3" id="KW-1185">Reference proteome</keyword>
<evidence type="ECO:0000313" key="2">
    <source>
        <dbReference type="EMBL" id="AFZ79365.1"/>
    </source>
</evidence>
<evidence type="ECO:0000256" key="1">
    <source>
        <dbReference type="SAM" id="MobiDB-lite"/>
    </source>
</evidence>
<dbReference type="GeneID" id="15803512"/>
<proteinExistence type="predicted"/>
<dbReference type="KEGG" id="beq:BEWA_022130"/>
<feature type="compositionally biased region" description="Gly residues" evidence="1">
    <location>
        <begin position="790"/>
        <end position="799"/>
    </location>
</feature>
<protein>
    <submittedName>
        <fullName evidence="2">Uncharacterized protein</fullName>
    </submittedName>
</protein>
<dbReference type="VEuPathDB" id="PiroplasmaDB:BEWA_022130"/>
<feature type="compositionally biased region" description="Polar residues" evidence="1">
    <location>
        <begin position="774"/>
        <end position="788"/>
    </location>
</feature>
<name>L0AV01_THEEQ</name>